<organism evidence="1">
    <name type="scientific">Arion vulgaris</name>
    <dbReference type="NCBI Taxonomy" id="1028688"/>
    <lineage>
        <taxon>Eukaryota</taxon>
        <taxon>Metazoa</taxon>
        <taxon>Spiralia</taxon>
        <taxon>Lophotrochozoa</taxon>
        <taxon>Mollusca</taxon>
        <taxon>Gastropoda</taxon>
        <taxon>Heterobranchia</taxon>
        <taxon>Euthyneura</taxon>
        <taxon>Panpulmonata</taxon>
        <taxon>Eupulmonata</taxon>
        <taxon>Stylommatophora</taxon>
        <taxon>Helicina</taxon>
        <taxon>Arionoidea</taxon>
        <taxon>Arionidae</taxon>
        <taxon>Arion</taxon>
    </lineage>
</organism>
<sequence length="68" mass="7787">RARLSEWSPRQETIIYRNVFPAIETPTQSLGGIKAACTSNDCSINKQDLTHIKYLELQMENILCPYLC</sequence>
<evidence type="ECO:0000313" key="1">
    <source>
        <dbReference type="EMBL" id="CEK47353.1"/>
    </source>
</evidence>
<accession>A0A0B6XTY0</accession>
<protein>
    <submittedName>
        <fullName evidence="1">Uncharacterized protein</fullName>
    </submittedName>
</protein>
<gene>
    <name evidence="1" type="primary">ORF1181</name>
</gene>
<feature type="non-terminal residue" evidence="1">
    <location>
        <position position="1"/>
    </location>
</feature>
<dbReference type="EMBL" id="HACG01000488">
    <property type="protein sequence ID" value="CEK47353.1"/>
    <property type="molecule type" value="Transcribed_RNA"/>
</dbReference>
<proteinExistence type="predicted"/>
<reference evidence="1" key="1">
    <citation type="submission" date="2014-12" db="EMBL/GenBank/DDBJ databases">
        <title>Insight into the proteome of Arion vulgaris.</title>
        <authorList>
            <person name="Aradska J."/>
            <person name="Bulat T."/>
            <person name="Smidak R."/>
            <person name="Sarate P."/>
            <person name="Gangsoo J."/>
            <person name="Sialana F."/>
            <person name="Bilban M."/>
            <person name="Lubec G."/>
        </authorList>
    </citation>
    <scope>NUCLEOTIDE SEQUENCE</scope>
    <source>
        <tissue evidence="1">Skin</tissue>
    </source>
</reference>
<name>A0A0B6XTY0_9EUPU</name>
<dbReference type="AlphaFoldDB" id="A0A0B6XTY0"/>